<dbReference type="Pfam" id="PF00962">
    <property type="entry name" value="A_deaminase"/>
    <property type="match status" value="1"/>
</dbReference>
<comment type="subcellular location">
    <subcellularLocation>
        <location evidence="7">Cytoplasm</location>
    </subcellularLocation>
    <subcellularLocation>
        <location evidence="7">Nucleus</location>
    </subcellularLocation>
</comment>
<dbReference type="GO" id="GO:0009117">
    <property type="term" value="P:nucleotide metabolic process"/>
    <property type="evidence" value="ECO:0007669"/>
    <property type="project" value="UniProtKB-KW"/>
</dbReference>
<evidence type="ECO:0000259" key="8">
    <source>
        <dbReference type="Pfam" id="PF00962"/>
    </source>
</evidence>
<dbReference type="GO" id="GO:0009168">
    <property type="term" value="P:purine ribonucleoside monophosphate biosynthetic process"/>
    <property type="evidence" value="ECO:0007669"/>
    <property type="project" value="InterPro"/>
</dbReference>
<sequence length="363" mass="40406">MCLSPLHPLLLRLPKCEHHIHIEGSLTPSLLFSLSAKNSIPLPSVSEDPAFASPEALNERYARFSSLDDFLAYYYAGMRVLVTARDFSELAYEYLAGQARDANLWHAEVFFDPQAHLERGVDIETVVGGLLDGKRRAEEEVAKSGGKRLTVLFIPCLLRHLSVDDSAACFELMRGKGYFADGSLAGLGLCSSEVARPPGNWAGIFADARREGIRRTAHAGEEGPPGYVVGALDVLGVERIDHGVRAVEDEGVMERLSREGVLLTVCPMSNVRLKGAERIEHVPIREFLDRGVRFSINSDDPAYFEHWLQDNYCAVQEAFGLGREEWKTIARNSVEGSWCGEERKREILEEIEEVFRETEVSAV</sequence>
<comment type="similarity">
    <text evidence="7">Belongs to the metallo-dependent hydrolases superfamily. Adenosine and AMP deaminases family. Adenine deaminase type 2 subfamily.</text>
</comment>
<comment type="cofactor">
    <cofactor evidence="7">
        <name>Zn(2+)</name>
        <dbReference type="ChEBI" id="CHEBI:29105"/>
    </cofactor>
    <text evidence="7">Binds 1 zinc ion per subunit.</text>
</comment>
<evidence type="ECO:0000256" key="2">
    <source>
        <dbReference type="ARBA" id="ARBA00022723"/>
    </source>
</evidence>
<keyword evidence="3 7" id="KW-0378">Hydrolase</keyword>
<keyword evidence="5 7" id="KW-0546">Nucleotide metabolism</keyword>
<proteinExistence type="inferred from homology"/>
<dbReference type="InterPro" id="IPR006330">
    <property type="entry name" value="Ado/ade_deaminase"/>
</dbReference>
<dbReference type="GO" id="GO:0000034">
    <property type="term" value="F:adenine deaminase activity"/>
    <property type="evidence" value="ECO:0007669"/>
    <property type="project" value="UniProtKB-UniRule"/>
</dbReference>
<dbReference type="Proteomes" id="UP001174691">
    <property type="component" value="Unassembled WGS sequence"/>
</dbReference>
<name>A0AA38W0A5_9PEZI</name>
<dbReference type="HAMAP" id="MF_01962">
    <property type="entry name" value="Adenine_deaminase"/>
    <property type="match status" value="1"/>
</dbReference>
<keyword evidence="10" id="KW-1185">Reference proteome</keyword>
<dbReference type="AlphaFoldDB" id="A0AA38W0A5"/>
<comment type="function">
    <text evidence="7">Catalyzes the hydrolytic deamination of adenine to hypoxanthine. Plays an important role in the purine salvage pathway and in nitrogen catabolism.</text>
</comment>
<dbReference type="PANTHER" id="PTHR43114">
    <property type="entry name" value="ADENINE DEAMINASE"/>
    <property type="match status" value="1"/>
</dbReference>
<dbReference type="GO" id="GO:0005634">
    <property type="term" value="C:nucleus"/>
    <property type="evidence" value="ECO:0007669"/>
    <property type="project" value="UniProtKB-SubCell"/>
</dbReference>
<dbReference type="GO" id="GO:0043103">
    <property type="term" value="P:hypoxanthine salvage"/>
    <property type="evidence" value="ECO:0007669"/>
    <property type="project" value="UniProtKB-UniRule"/>
</dbReference>
<keyword evidence="4 7" id="KW-0862">Zinc</keyword>
<keyword evidence="1 7" id="KW-0963">Cytoplasm</keyword>
<dbReference type="SUPFAM" id="SSF51556">
    <property type="entry name" value="Metallo-dependent hydrolases"/>
    <property type="match status" value="1"/>
</dbReference>
<evidence type="ECO:0000313" key="9">
    <source>
        <dbReference type="EMBL" id="KAJ9157030.1"/>
    </source>
</evidence>
<feature type="binding site" evidence="7">
    <location>
        <position position="299"/>
    </location>
    <ligand>
        <name>Zn(2+)</name>
        <dbReference type="ChEBI" id="CHEBI:29105"/>
        <note>catalytic</note>
    </ligand>
</feature>
<evidence type="ECO:0000256" key="7">
    <source>
        <dbReference type="HAMAP-Rule" id="MF_03145"/>
    </source>
</evidence>
<dbReference type="InterPro" id="IPR001365">
    <property type="entry name" value="A_deaminase_dom"/>
</dbReference>
<dbReference type="InterPro" id="IPR032466">
    <property type="entry name" value="Metal_Hydrolase"/>
</dbReference>
<comment type="catalytic activity">
    <reaction evidence="7">
        <text>adenine + H2O + H(+) = hypoxanthine + NH4(+)</text>
        <dbReference type="Rhea" id="RHEA:23688"/>
        <dbReference type="ChEBI" id="CHEBI:15377"/>
        <dbReference type="ChEBI" id="CHEBI:15378"/>
        <dbReference type="ChEBI" id="CHEBI:16708"/>
        <dbReference type="ChEBI" id="CHEBI:17368"/>
        <dbReference type="ChEBI" id="CHEBI:28938"/>
        <dbReference type="EC" id="3.5.4.2"/>
    </reaction>
</comment>
<dbReference type="PROSITE" id="PS00485">
    <property type="entry name" value="A_DEAMINASE"/>
    <property type="match status" value="1"/>
</dbReference>
<feature type="binding site" evidence="7">
    <location>
        <position position="21"/>
    </location>
    <ligand>
        <name>Zn(2+)</name>
        <dbReference type="ChEBI" id="CHEBI:29105"/>
        <note>catalytic</note>
    </ligand>
</feature>
<evidence type="ECO:0000256" key="1">
    <source>
        <dbReference type="ARBA" id="ARBA00022490"/>
    </source>
</evidence>
<evidence type="ECO:0000256" key="6">
    <source>
        <dbReference type="ARBA" id="ARBA00023242"/>
    </source>
</evidence>
<dbReference type="NCBIfam" id="TIGR01430">
    <property type="entry name" value="aden_deam"/>
    <property type="match status" value="1"/>
</dbReference>
<organism evidence="9 10">
    <name type="scientific">Coniochaeta hoffmannii</name>
    <dbReference type="NCBI Taxonomy" id="91930"/>
    <lineage>
        <taxon>Eukaryota</taxon>
        <taxon>Fungi</taxon>
        <taxon>Dikarya</taxon>
        <taxon>Ascomycota</taxon>
        <taxon>Pezizomycotina</taxon>
        <taxon>Sordariomycetes</taxon>
        <taxon>Sordariomycetidae</taxon>
        <taxon>Coniochaetales</taxon>
        <taxon>Coniochaetaceae</taxon>
        <taxon>Coniochaeta</taxon>
    </lineage>
</organism>
<evidence type="ECO:0000256" key="3">
    <source>
        <dbReference type="ARBA" id="ARBA00022801"/>
    </source>
</evidence>
<feature type="domain" description="Adenosine deaminase" evidence="8">
    <location>
        <begin position="14"/>
        <end position="353"/>
    </location>
</feature>
<dbReference type="EMBL" id="JANBVN010000046">
    <property type="protein sequence ID" value="KAJ9157030.1"/>
    <property type="molecule type" value="Genomic_DNA"/>
</dbReference>
<dbReference type="Gene3D" id="3.20.20.140">
    <property type="entry name" value="Metal-dependent hydrolases"/>
    <property type="match status" value="1"/>
</dbReference>
<keyword evidence="6 7" id="KW-0539">Nucleus</keyword>
<dbReference type="GO" id="GO:0005829">
    <property type="term" value="C:cytosol"/>
    <property type="evidence" value="ECO:0007669"/>
    <property type="project" value="TreeGrafter"/>
</dbReference>
<feature type="binding site" evidence="7">
    <location>
        <position position="300"/>
    </location>
    <ligand>
        <name>substrate</name>
    </ligand>
</feature>
<dbReference type="GO" id="GO:0006146">
    <property type="term" value="P:adenine catabolic process"/>
    <property type="evidence" value="ECO:0007669"/>
    <property type="project" value="UniProtKB-UniRule"/>
</dbReference>
<dbReference type="EC" id="3.5.4.2" evidence="7"/>
<protein>
    <recommendedName>
        <fullName evidence="7">Adenine deaminase</fullName>
        <shortName evidence="7">ADE</shortName>
        <ecNumber evidence="7">3.5.4.2</ecNumber>
    </recommendedName>
    <alternativeName>
        <fullName evidence="7">Adenine aminohydrolase</fullName>
        <shortName evidence="7">AAH</shortName>
    </alternativeName>
</protein>
<gene>
    <name evidence="7" type="primary">AAH1</name>
    <name evidence="9" type="ORF">NKR19_g3893</name>
</gene>
<dbReference type="InterPro" id="IPR006650">
    <property type="entry name" value="A/AMP_deam_AS"/>
</dbReference>
<feature type="site" description="Important for catalytic activity" evidence="7">
    <location>
        <position position="242"/>
    </location>
</feature>
<dbReference type="PANTHER" id="PTHR43114:SF6">
    <property type="entry name" value="ADENINE DEAMINASE"/>
    <property type="match status" value="1"/>
</dbReference>
<keyword evidence="2 7" id="KW-0479">Metal-binding</keyword>
<dbReference type="GO" id="GO:0008270">
    <property type="term" value="F:zinc ion binding"/>
    <property type="evidence" value="ECO:0007669"/>
    <property type="project" value="UniProtKB-UniRule"/>
</dbReference>
<comment type="caution">
    <text evidence="9">The sequence shown here is derived from an EMBL/GenBank/DDBJ whole genome shotgun (WGS) entry which is preliminary data.</text>
</comment>
<feature type="binding site" evidence="7">
    <location>
        <position position="19"/>
    </location>
    <ligand>
        <name>Zn(2+)</name>
        <dbReference type="ChEBI" id="CHEBI:29105"/>
        <note>catalytic</note>
    </ligand>
</feature>
<evidence type="ECO:0000313" key="10">
    <source>
        <dbReference type="Proteomes" id="UP001174691"/>
    </source>
</evidence>
<evidence type="ECO:0000256" key="4">
    <source>
        <dbReference type="ARBA" id="ARBA00022833"/>
    </source>
</evidence>
<dbReference type="InterPro" id="IPR028892">
    <property type="entry name" value="ADE"/>
</dbReference>
<evidence type="ECO:0000256" key="5">
    <source>
        <dbReference type="ARBA" id="ARBA00023080"/>
    </source>
</evidence>
<reference evidence="9" key="1">
    <citation type="submission" date="2022-07" db="EMBL/GenBank/DDBJ databases">
        <title>Fungi with potential for degradation of polypropylene.</title>
        <authorList>
            <person name="Gostincar C."/>
        </authorList>
    </citation>
    <scope>NUCLEOTIDE SEQUENCE</scope>
    <source>
        <strain evidence="9">EXF-13287</strain>
    </source>
</reference>
<feature type="binding site" evidence="7">
    <location>
        <position position="218"/>
    </location>
    <ligand>
        <name>Zn(2+)</name>
        <dbReference type="ChEBI" id="CHEBI:29105"/>
        <note>catalytic</note>
    </ligand>
</feature>
<feature type="active site" description="Proton donor" evidence="7">
    <location>
        <position position="221"/>
    </location>
</feature>
<accession>A0AA38W0A5</accession>